<dbReference type="GO" id="GO:0033627">
    <property type="term" value="P:cell adhesion mediated by integrin"/>
    <property type="evidence" value="ECO:0007669"/>
    <property type="project" value="TreeGrafter"/>
</dbReference>
<dbReference type="Pfam" id="PF17205">
    <property type="entry name" value="PSI_integrin"/>
    <property type="match status" value="1"/>
</dbReference>
<evidence type="ECO:0000256" key="11">
    <source>
        <dbReference type="ARBA" id="ARBA00023180"/>
    </source>
</evidence>
<keyword evidence="9" id="KW-0472">Membrane</keyword>
<evidence type="ECO:0000259" key="13">
    <source>
        <dbReference type="SMART" id="SM00187"/>
    </source>
</evidence>
<keyword evidence="7" id="KW-1133">Transmembrane helix</keyword>
<comment type="subcellular location">
    <subcellularLocation>
        <location evidence="12">Cell membrane</location>
        <topology evidence="12">Single-pass type I membrane protein</topology>
    </subcellularLocation>
    <subcellularLocation>
        <location evidence="1">Membrane</location>
        <topology evidence="1">Single-pass type I membrane protein</topology>
    </subcellularLocation>
</comment>
<dbReference type="InterPro" id="IPR015812">
    <property type="entry name" value="Integrin_bsu"/>
</dbReference>
<keyword evidence="3" id="KW-0245">EGF-like domain</keyword>
<keyword evidence="5" id="KW-0732">Signal</keyword>
<evidence type="ECO:0000256" key="7">
    <source>
        <dbReference type="ARBA" id="ARBA00022989"/>
    </source>
</evidence>
<evidence type="ECO:0000256" key="3">
    <source>
        <dbReference type="ARBA" id="ARBA00022536"/>
    </source>
</evidence>
<dbReference type="Gene3D" id="3.40.50.410">
    <property type="entry name" value="von Willebrand factor, type A domain"/>
    <property type="match status" value="1"/>
</dbReference>
<sequence length="363" mass="40601">MVLKYNNGAVCAFISTVLQNSSWHSGEIEDEVPVLVTRLTPLFAVLLPYHKVITDLKAREKMNKHKISSLRNIIWILFIINTILEETCGQCIAESALCAWCTQENFSVNGAPRCDFLSTLKETCNASDIVAPEGSLKLIKDMSLSDKGAKEGEAIQIKPQEIRIRLRPNTVQKLTVEFRQAVDYPIDLYYLMDLSNSMADDKEKLAKLGNQLAEEMKTITTNFKLGFGSFVDKTVSPYVNSHPDKLKEPCPKCAAPYGFRNNMRLSSRTREFASKVENAPVSGNLDAPEGGFDALMQVIVCKEDIGWRNKSRKLLVFSTDNAFHYAGDGKLGGIIVPNDEMPPGQERILHNECRIRLSIPEPN</sequence>
<comment type="caution">
    <text evidence="14">The sequence shown here is derived from an EMBL/GenBank/DDBJ whole genome shotgun (WGS) entry which is preliminary data.</text>
</comment>
<dbReference type="Pfam" id="PF00362">
    <property type="entry name" value="Integrin_beta"/>
    <property type="match status" value="1"/>
</dbReference>
<dbReference type="GO" id="GO:0009986">
    <property type="term" value="C:cell surface"/>
    <property type="evidence" value="ECO:0007669"/>
    <property type="project" value="TreeGrafter"/>
</dbReference>
<feature type="domain" description="Integrin beta subunit VWA" evidence="13">
    <location>
        <begin position="87"/>
        <end position="361"/>
    </location>
</feature>
<evidence type="ECO:0000313" key="14">
    <source>
        <dbReference type="EMBL" id="GFY67908.1"/>
    </source>
</evidence>
<dbReference type="GO" id="GO:0008305">
    <property type="term" value="C:integrin complex"/>
    <property type="evidence" value="ECO:0007669"/>
    <property type="project" value="TreeGrafter"/>
</dbReference>
<name>A0A8X7CG54_9ARAC</name>
<reference evidence="14" key="1">
    <citation type="submission" date="2020-08" db="EMBL/GenBank/DDBJ databases">
        <title>Multicomponent nature underlies the extraordinary mechanical properties of spider dragline silk.</title>
        <authorList>
            <person name="Kono N."/>
            <person name="Nakamura H."/>
            <person name="Mori M."/>
            <person name="Yoshida Y."/>
            <person name="Ohtoshi R."/>
            <person name="Malay A.D."/>
            <person name="Moran D.A.P."/>
            <person name="Tomita M."/>
            <person name="Numata K."/>
            <person name="Arakawa K."/>
        </authorList>
    </citation>
    <scope>NUCLEOTIDE SEQUENCE</scope>
</reference>
<keyword evidence="15" id="KW-1185">Reference proteome</keyword>
<keyword evidence="6" id="KW-0677">Repeat</keyword>
<dbReference type="GO" id="GO:0007160">
    <property type="term" value="P:cell-matrix adhesion"/>
    <property type="evidence" value="ECO:0007669"/>
    <property type="project" value="TreeGrafter"/>
</dbReference>
<dbReference type="PANTHER" id="PTHR10082">
    <property type="entry name" value="INTEGRIN BETA SUBUNIT"/>
    <property type="match status" value="1"/>
</dbReference>
<evidence type="ECO:0000256" key="2">
    <source>
        <dbReference type="ARBA" id="ARBA00007449"/>
    </source>
</evidence>
<dbReference type="InterPro" id="IPR033760">
    <property type="entry name" value="Integrin_beta_N"/>
</dbReference>
<dbReference type="Gene3D" id="3.30.1680.10">
    <property type="entry name" value="ligand-binding face of the semaphorins, domain 2"/>
    <property type="match status" value="1"/>
</dbReference>
<dbReference type="SMART" id="SM00187">
    <property type="entry name" value="INB"/>
    <property type="match status" value="1"/>
</dbReference>
<proteinExistence type="inferred from homology"/>
<dbReference type="InterPro" id="IPR002369">
    <property type="entry name" value="Integrin_bsu_VWA"/>
</dbReference>
<evidence type="ECO:0000256" key="9">
    <source>
        <dbReference type="ARBA" id="ARBA00023136"/>
    </source>
</evidence>
<comment type="similarity">
    <text evidence="2 12">Belongs to the integrin beta chain family.</text>
</comment>
<dbReference type="SUPFAM" id="SSF53300">
    <property type="entry name" value="vWA-like"/>
    <property type="match status" value="1"/>
</dbReference>
<dbReference type="PANTHER" id="PTHR10082:SF60">
    <property type="entry name" value="INTEGRIN BETA-PS"/>
    <property type="match status" value="1"/>
</dbReference>
<dbReference type="OrthoDB" id="410592at2759"/>
<evidence type="ECO:0000256" key="1">
    <source>
        <dbReference type="ARBA" id="ARBA00004479"/>
    </source>
</evidence>
<evidence type="ECO:0000256" key="5">
    <source>
        <dbReference type="ARBA" id="ARBA00022729"/>
    </source>
</evidence>
<dbReference type="PRINTS" id="PR01186">
    <property type="entry name" value="INTEGRINB"/>
</dbReference>
<dbReference type="Gene3D" id="6.20.50.10">
    <property type="match status" value="1"/>
</dbReference>
<keyword evidence="11" id="KW-0325">Glycoprotein</keyword>
<evidence type="ECO:0000313" key="15">
    <source>
        <dbReference type="Proteomes" id="UP000886998"/>
    </source>
</evidence>
<dbReference type="GO" id="GO:0005178">
    <property type="term" value="F:integrin binding"/>
    <property type="evidence" value="ECO:0007669"/>
    <property type="project" value="TreeGrafter"/>
</dbReference>
<dbReference type="GO" id="GO:0016477">
    <property type="term" value="P:cell migration"/>
    <property type="evidence" value="ECO:0007669"/>
    <property type="project" value="TreeGrafter"/>
</dbReference>
<protein>
    <recommendedName>
        <fullName evidence="12">Integrin beta</fullName>
    </recommendedName>
</protein>
<organism evidence="14 15">
    <name type="scientific">Trichonephila inaurata madagascariensis</name>
    <dbReference type="NCBI Taxonomy" id="2747483"/>
    <lineage>
        <taxon>Eukaryota</taxon>
        <taxon>Metazoa</taxon>
        <taxon>Ecdysozoa</taxon>
        <taxon>Arthropoda</taxon>
        <taxon>Chelicerata</taxon>
        <taxon>Arachnida</taxon>
        <taxon>Araneae</taxon>
        <taxon>Araneomorphae</taxon>
        <taxon>Entelegynae</taxon>
        <taxon>Araneoidea</taxon>
        <taxon>Nephilidae</taxon>
        <taxon>Trichonephila</taxon>
        <taxon>Trichonephila inaurata</taxon>
    </lineage>
</organism>
<dbReference type="GO" id="GO:0007229">
    <property type="term" value="P:integrin-mediated signaling pathway"/>
    <property type="evidence" value="ECO:0007669"/>
    <property type="project" value="UniProtKB-KW"/>
</dbReference>
<accession>A0A8X7CG54</accession>
<dbReference type="SUPFAM" id="SSF103575">
    <property type="entry name" value="Plexin repeat"/>
    <property type="match status" value="1"/>
</dbReference>
<dbReference type="GO" id="GO:0098609">
    <property type="term" value="P:cell-cell adhesion"/>
    <property type="evidence" value="ECO:0007669"/>
    <property type="project" value="TreeGrafter"/>
</dbReference>
<evidence type="ECO:0000256" key="4">
    <source>
        <dbReference type="ARBA" id="ARBA00022692"/>
    </source>
</evidence>
<dbReference type="AlphaFoldDB" id="A0A8X7CG54"/>
<dbReference type="InterPro" id="IPR015439">
    <property type="entry name" value="Integrin_b-2_sf"/>
</dbReference>
<evidence type="ECO:0000256" key="12">
    <source>
        <dbReference type="RuleBase" id="RU000633"/>
    </source>
</evidence>
<keyword evidence="4 12" id="KW-0812">Transmembrane</keyword>
<dbReference type="Proteomes" id="UP000886998">
    <property type="component" value="Unassembled WGS sequence"/>
</dbReference>
<evidence type="ECO:0000256" key="8">
    <source>
        <dbReference type="ARBA" id="ARBA00023037"/>
    </source>
</evidence>
<keyword evidence="12" id="KW-0130">Cell adhesion</keyword>
<keyword evidence="8 12" id="KW-0401">Integrin</keyword>
<gene>
    <name evidence="14" type="primary">pat-3</name>
    <name evidence="14" type="ORF">TNIN_471221</name>
</gene>
<keyword evidence="10" id="KW-1015">Disulfide bond</keyword>
<evidence type="ECO:0000256" key="6">
    <source>
        <dbReference type="ARBA" id="ARBA00022737"/>
    </source>
</evidence>
<dbReference type="EMBL" id="BMAV01016813">
    <property type="protein sequence ID" value="GFY67908.1"/>
    <property type="molecule type" value="Genomic_DNA"/>
</dbReference>
<dbReference type="InterPro" id="IPR036465">
    <property type="entry name" value="vWFA_dom_sf"/>
</dbReference>
<evidence type="ECO:0000256" key="10">
    <source>
        <dbReference type="ARBA" id="ARBA00023157"/>
    </source>
</evidence>
<dbReference type="GO" id="GO:0005925">
    <property type="term" value="C:focal adhesion"/>
    <property type="evidence" value="ECO:0007669"/>
    <property type="project" value="TreeGrafter"/>
</dbReference>